<dbReference type="GO" id="GO:0005886">
    <property type="term" value="C:plasma membrane"/>
    <property type="evidence" value="ECO:0007669"/>
    <property type="project" value="TreeGrafter"/>
</dbReference>
<dbReference type="EMBL" id="AWTT01000001">
    <property type="protein sequence ID" value="KIS04303.1"/>
    <property type="molecule type" value="Genomic_DNA"/>
</dbReference>
<feature type="domain" description="Alanine dehydrogenase/pyridine nucleotide transhydrogenase NAD(H)-binding" evidence="11">
    <location>
        <begin position="147"/>
        <end position="296"/>
    </location>
</feature>
<feature type="binding site" evidence="9">
    <location>
        <position position="218"/>
    </location>
    <ligand>
        <name>NAD(+)</name>
        <dbReference type="ChEBI" id="CHEBI:57540"/>
    </ligand>
</feature>
<organism evidence="13 14">
    <name type="scientific">Paucilactobacillus wasatchensis</name>
    <dbReference type="NCBI Taxonomy" id="1335616"/>
    <lineage>
        <taxon>Bacteria</taxon>
        <taxon>Bacillati</taxon>
        <taxon>Bacillota</taxon>
        <taxon>Bacilli</taxon>
        <taxon>Lactobacillales</taxon>
        <taxon>Lactobacillaceae</taxon>
        <taxon>Paucilactobacillus</taxon>
    </lineage>
</organism>
<dbReference type="AlphaFoldDB" id="A0A0D0Y7R1"/>
<accession>A0A0D0Y7R1</accession>
<dbReference type="SUPFAM" id="SSF51735">
    <property type="entry name" value="NAD(P)-binding Rossmann-fold domains"/>
    <property type="match status" value="1"/>
</dbReference>
<dbReference type="SUPFAM" id="SSF52283">
    <property type="entry name" value="Formate/glycerate dehydrogenase catalytic domain-like"/>
    <property type="match status" value="1"/>
</dbReference>
<keyword evidence="10" id="KW-0460">Magnesium</keyword>
<dbReference type="PANTHER" id="PTHR42795">
    <property type="entry name" value="ALANINE DEHYDROGENASE"/>
    <property type="match status" value="1"/>
</dbReference>
<dbReference type="GO" id="GO:0046872">
    <property type="term" value="F:metal ion binding"/>
    <property type="evidence" value="ECO:0007669"/>
    <property type="project" value="UniProtKB-KW"/>
</dbReference>
<dbReference type="GO" id="GO:0000286">
    <property type="term" value="F:alanine dehydrogenase activity"/>
    <property type="evidence" value="ECO:0007669"/>
    <property type="project" value="UniProtKB-UniRule"/>
</dbReference>
<evidence type="ECO:0000256" key="3">
    <source>
        <dbReference type="ARBA" id="ARBA00012897"/>
    </source>
</evidence>
<dbReference type="InterPro" id="IPR007886">
    <property type="entry name" value="AlaDH/PNT_N"/>
</dbReference>
<comment type="pathway">
    <text evidence="1">Amino-acid degradation; L-alanine degradation via dehydrogenase pathway; NH(3) and pyruvate from L-alanine: step 1/1.</text>
</comment>
<dbReference type="FunFam" id="3.40.50.720:FF:000049">
    <property type="entry name" value="Alanine dehydrogenase"/>
    <property type="match status" value="1"/>
</dbReference>
<dbReference type="PIRSF" id="PIRSF000183">
    <property type="entry name" value="Alanine_dh"/>
    <property type="match status" value="1"/>
</dbReference>
<evidence type="ECO:0000256" key="7">
    <source>
        <dbReference type="PIRSR" id="PIRSR000183-1"/>
    </source>
</evidence>
<feature type="binding site" evidence="9">
    <location>
        <position position="196"/>
    </location>
    <ligand>
        <name>NAD(+)</name>
        <dbReference type="ChEBI" id="CHEBI:57540"/>
    </ligand>
</feature>
<dbReference type="STRING" id="1335616.WDC_0040"/>
<keyword evidence="4 6" id="KW-0560">Oxidoreductase</keyword>
<comment type="similarity">
    <text evidence="2 6">Belongs to the AlaDH/PNT family.</text>
</comment>
<evidence type="ECO:0000256" key="5">
    <source>
        <dbReference type="ARBA" id="ARBA00023027"/>
    </source>
</evidence>
<sequence>MKIGIPKEIKNQEDRVGMTPDGVRSLVAGGNDVIVQQGAGIGSGFTDQDYIDAGAKIDDVTAAWNNEMVIKVKEPIAEEYQYFKANMLIYTYLHLAPDEKLTQALLDSKVTGIAYETMVAPDNSLPLLVPMSQVAGKVSVQAGAEFLQKNKGGKGLLLGGVPGIRRGQVTVIGGGTVGQNAAEIAVGFGADVTLLDINAAKLEAIDQRFNGRVTTLISTPTNIADSVKRSDLVIGAVLIPGAKAPKLVSEEMIASMEPGSVVVDIPIDQGGMFATTDHATTHDDPVFVKHGVVHYAVANIPGAVPKTSTTALASATVRYAIEIAKNGLEAAAKKDNMILTGINTYQGHLINKAVAESQNKTATELASLI</sequence>
<dbReference type="CDD" id="cd05305">
    <property type="entry name" value="L-AlaDH"/>
    <property type="match status" value="1"/>
</dbReference>
<keyword evidence="9" id="KW-0547">Nucleotide-binding</keyword>
<name>A0A0D0Y7R1_9LACO</name>
<comment type="cofactor">
    <cofactor evidence="10">
        <name>Mg(2+)</name>
        <dbReference type="ChEBI" id="CHEBI:18420"/>
    </cofactor>
    <text evidence="10">Binds 1 Mg(2+) ion per subunit.</text>
</comment>
<dbReference type="SMART" id="SM01002">
    <property type="entry name" value="AlaDh_PNT_C"/>
    <property type="match status" value="1"/>
</dbReference>
<comment type="caution">
    <text evidence="13">The sequence shown here is derived from an EMBL/GenBank/DDBJ whole genome shotgun (WGS) entry which is preliminary data.</text>
</comment>
<evidence type="ECO:0000256" key="1">
    <source>
        <dbReference type="ARBA" id="ARBA00005206"/>
    </source>
</evidence>
<dbReference type="GO" id="GO:0042853">
    <property type="term" value="P:L-alanine catabolic process"/>
    <property type="evidence" value="ECO:0007669"/>
    <property type="project" value="InterPro"/>
</dbReference>
<proteinExistence type="inferred from homology"/>
<dbReference type="InterPro" id="IPR007698">
    <property type="entry name" value="AlaDH/PNT_NAD(H)-bd"/>
</dbReference>
<evidence type="ECO:0000313" key="14">
    <source>
        <dbReference type="Proteomes" id="UP000032279"/>
    </source>
</evidence>
<dbReference type="Pfam" id="PF01262">
    <property type="entry name" value="AlaDh_PNT_C"/>
    <property type="match status" value="1"/>
</dbReference>
<dbReference type="EC" id="1.4.1.1" evidence="3 6"/>
<evidence type="ECO:0000313" key="13">
    <source>
        <dbReference type="EMBL" id="KIS04303.1"/>
    </source>
</evidence>
<feature type="binding site" evidence="10">
    <location>
        <position position="322"/>
    </location>
    <ligand>
        <name>Mg(2+)</name>
        <dbReference type="ChEBI" id="CHEBI:18420"/>
    </ligand>
</feature>
<dbReference type="InterPro" id="IPR036291">
    <property type="entry name" value="NAD(P)-bd_dom_sf"/>
</dbReference>
<feature type="active site" description="Proton donor/acceptor" evidence="7">
    <location>
        <position position="268"/>
    </location>
</feature>
<gene>
    <name evidence="13" type="primary">ald</name>
    <name evidence="13" type="ORF">WDC_0040</name>
</gene>
<dbReference type="PANTHER" id="PTHR42795:SF1">
    <property type="entry name" value="ALANINE DEHYDROGENASE"/>
    <property type="match status" value="1"/>
</dbReference>
<evidence type="ECO:0000256" key="4">
    <source>
        <dbReference type="ARBA" id="ARBA00023002"/>
    </source>
</evidence>
<feature type="binding site" evidence="8">
    <location>
        <position position="15"/>
    </location>
    <ligand>
        <name>substrate</name>
    </ligand>
</feature>
<dbReference type="InterPro" id="IPR008141">
    <property type="entry name" value="Ala_DH"/>
</dbReference>
<evidence type="ECO:0000256" key="8">
    <source>
        <dbReference type="PIRSR" id="PIRSR000183-2"/>
    </source>
</evidence>
<dbReference type="Gene3D" id="3.40.50.720">
    <property type="entry name" value="NAD(P)-binding Rossmann-like Domain"/>
    <property type="match status" value="2"/>
</dbReference>
<feature type="binding site" evidence="9">
    <location>
        <position position="132"/>
    </location>
    <ligand>
        <name>NAD(+)</name>
        <dbReference type="ChEBI" id="CHEBI:57540"/>
    </ligand>
</feature>
<dbReference type="GO" id="GO:0000166">
    <property type="term" value="F:nucleotide binding"/>
    <property type="evidence" value="ECO:0007669"/>
    <property type="project" value="UniProtKB-KW"/>
</dbReference>
<keyword evidence="5 6" id="KW-0520">NAD</keyword>
<evidence type="ECO:0000256" key="9">
    <source>
        <dbReference type="PIRSR" id="PIRSR000183-3"/>
    </source>
</evidence>
<keyword evidence="14" id="KW-1185">Reference proteome</keyword>
<evidence type="ECO:0000256" key="10">
    <source>
        <dbReference type="PIRSR" id="PIRSR000183-4"/>
    </source>
</evidence>
<dbReference type="PATRIC" id="fig|1335616.4.peg.40"/>
<dbReference type="RefSeq" id="WP_044009795.1">
    <property type="nucleotide sequence ID" value="NZ_AWTT01000001.1"/>
</dbReference>
<dbReference type="NCBIfam" id="TIGR00518">
    <property type="entry name" value="alaDH"/>
    <property type="match status" value="1"/>
</dbReference>
<dbReference type="Pfam" id="PF05222">
    <property type="entry name" value="AlaDh_PNT_N"/>
    <property type="match status" value="1"/>
</dbReference>
<keyword evidence="10" id="KW-0479">Metal-binding</keyword>
<evidence type="ECO:0000259" key="12">
    <source>
        <dbReference type="SMART" id="SM01003"/>
    </source>
</evidence>
<feature type="domain" description="Alanine dehydrogenase/pyridine nucleotide transhydrogenase N-terminal" evidence="12">
    <location>
        <begin position="4"/>
        <end position="135"/>
    </location>
</feature>
<feature type="binding site" evidence="9">
    <location>
        <begin position="265"/>
        <end position="268"/>
    </location>
    <ligand>
        <name>NAD(+)</name>
        <dbReference type="ChEBI" id="CHEBI:57540"/>
    </ligand>
</feature>
<comment type="catalytic activity">
    <reaction evidence="6">
        <text>L-alanine + NAD(+) + H2O = pyruvate + NH4(+) + NADH + H(+)</text>
        <dbReference type="Rhea" id="RHEA:18405"/>
        <dbReference type="ChEBI" id="CHEBI:15361"/>
        <dbReference type="ChEBI" id="CHEBI:15377"/>
        <dbReference type="ChEBI" id="CHEBI:15378"/>
        <dbReference type="ChEBI" id="CHEBI:28938"/>
        <dbReference type="ChEBI" id="CHEBI:57540"/>
        <dbReference type="ChEBI" id="CHEBI:57945"/>
        <dbReference type="ChEBI" id="CHEBI:57972"/>
        <dbReference type="EC" id="1.4.1.1"/>
    </reaction>
</comment>
<feature type="active site" description="Proton donor/acceptor" evidence="7">
    <location>
        <position position="94"/>
    </location>
</feature>
<protein>
    <recommendedName>
        <fullName evidence="3 6">Alanine dehydrogenase</fullName>
        <ecNumber evidence="3 6">1.4.1.1</ecNumber>
    </recommendedName>
</protein>
<reference evidence="13 14" key="1">
    <citation type="submission" date="2013-08" db="EMBL/GenBank/DDBJ databases">
        <title>Lactobacillus wasatchii sp. WDC04, a late gas producing bacteria isolated from aged chedder cheese.</title>
        <authorList>
            <person name="Oberg C.J."/>
            <person name="Culumber M."/>
            <person name="McMahon D.J."/>
            <person name="Broadbent J.R."/>
            <person name="Oberg T.S."/>
            <person name="Ortaki F."/>
        </authorList>
    </citation>
    <scope>NUCLEOTIDE SEQUENCE [LARGE SCALE GENOMIC DNA]</scope>
    <source>
        <strain evidence="13 14">WDC04</strain>
    </source>
</reference>
<dbReference type="Proteomes" id="UP000032279">
    <property type="component" value="Unassembled WGS sequence"/>
</dbReference>
<feature type="binding site" evidence="9">
    <location>
        <position position="201"/>
    </location>
    <ligand>
        <name>NAD(+)</name>
        <dbReference type="ChEBI" id="CHEBI:57540"/>
    </ligand>
</feature>
<evidence type="ECO:0000256" key="2">
    <source>
        <dbReference type="ARBA" id="ARBA00005689"/>
    </source>
</evidence>
<dbReference type="OrthoDB" id="9804592at2"/>
<evidence type="ECO:0000256" key="6">
    <source>
        <dbReference type="PIRNR" id="PIRNR000183"/>
    </source>
</evidence>
<evidence type="ECO:0000259" key="11">
    <source>
        <dbReference type="SMART" id="SM01002"/>
    </source>
</evidence>
<feature type="binding site" evidence="8">
    <location>
        <position position="73"/>
    </location>
    <ligand>
        <name>substrate</name>
    </ligand>
</feature>
<dbReference type="SMART" id="SM01003">
    <property type="entry name" value="AlaDh_PNT_N"/>
    <property type="match status" value="1"/>
</dbReference>
<feature type="binding site" evidence="9">
    <location>
        <begin position="237"/>
        <end position="238"/>
    </location>
    <ligand>
        <name>NAD(+)</name>
        <dbReference type="ChEBI" id="CHEBI:57540"/>
    </ligand>
</feature>